<comment type="similarity">
    <text evidence="2">Belongs to the amino acid-polyamine-organocation (APC) superfamily. Spore germination protein (SGP) (TC 2.A.3.9) family.</text>
</comment>
<evidence type="ECO:0000256" key="4">
    <source>
        <dbReference type="ARBA" id="ARBA00022544"/>
    </source>
</evidence>
<feature type="transmembrane region" description="Helical" evidence="8">
    <location>
        <begin position="264"/>
        <end position="286"/>
    </location>
</feature>
<keyword evidence="5 8" id="KW-0812">Transmembrane</keyword>
<organism evidence="9 10">
    <name type="scientific">Mesobacillus selenatarsenatis</name>
    <dbReference type="NCBI Taxonomy" id="388741"/>
    <lineage>
        <taxon>Bacteria</taxon>
        <taxon>Bacillati</taxon>
        <taxon>Bacillota</taxon>
        <taxon>Bacilli</taxon>
        <taxon>Bacillales</taxon>
        <taxon>Bacillaceae</taxon>
        <taxon>Mesobacillus</taxon>
    </lineage>
</organism>
<evidence type="ECO:0000256" key="3">
    <source>
        <dbReference type="ARBA" id="ARBA00022448"/>
    </source>
</evidence>
<dbReference type="InterPro" id="IPR004761">
    <property type="entry name" value="Spore_GerAB"/>
</dbReference>
<evidence type="ECO:0000256" key="6">
    <source>
        <dbReference type="ARBA" id="ARBA00022989"/>
    </source>
</evidence>
<feature type="transmembrane region" description="Helical" evidence="8">
    <location>
        <begin position="328"/>
        <end position="350"/>
    </location>
</feature>
<keyword evidence="6 8" id="KW-1133">Transmembrane helix</keyword>
<dbReference type="PANTHER" id="PTHR34975:SF2">
    <property type="entry name" value="SPORE GERMINATION PROTEIN A2"/>
    <property type="match status" value="1"/>
</dbReference>
<accession>A0A846TQ88</accession>
<comment type="subcellular location">
    <subcellularLocation>
        <location evidence="1">Membrane</location>
        <topology evidence="1">Multi-pass membrane protein</topology>
    </subcellularLocation>
</comment>
<evidence type="ECO:0000256" key="1">
    <source>
        <dbReference type="ARBA" id="ARBA00004141"/>
    </source>
</evidence>
<protein>
    <submittedName>
        <fullName evidence="9">Endospore germination permease</fullName>
    </submittedName>
</protein>
<dbReference type="GO" id="GO:0009847">
    <property type="term" value="P:spore germination"/>
    <property type="evidence" value="ECO:0007669"/>
    <property type="project" value="InterPro"/>
</dbReference>
<name>A0A846TQ88_9BACI</name>
<feature type="transmembrane region" description="Helical" evidence="8">
    <location>
        <begin position="209"/>
        <end position="227"/>
    </location>
</feature>
<evidence type="ECO:0000256" key="5">
    <source>
        <dbReference type="ARBA" id="ARBA00022692"/>
    </source>
</evidence>
<feature type="transmembrane region" description="Helical" evidence="8">
    <location>
        <begin position="136"/>
        <end position="156"/>
    </location>
</feature>
<evidence type="ECO:0000256" key="8">
    <source>
        <dbReference type="SAM" id="Phobius"/>
    </source>
</evidence>
<dbReference type="RefSeq" id="WP_167830581.1">
    <property type="nucleotide sequence ID" value="NZ_JAAVUM010000001.1"/>
</dbReference>
<dbReference type="Proteomes" id="UP000587942">
    <property type="component" value="Unassembled WGS sequence"/>
</dbReference>
<dbReference type="EMBL" id="JAAVUM010000001">
    <property type="protein sequence ID" value="NKE04056.1"/>
    <property type="molecule type" value="Genomic_DNA"/>
</dbReference>
<evidence type="ECO:0000313" key="10">
    <source>
        <dbReference type="Proteomes" id="UP000587942"/>
    </source>
</evidence>
<feature type="transmembrane region" description="Helical" evidence="8">
    <location>
        <begin position="176"/>
        <end position="197"/>
    </location>
</feature>
<keyword evidence="7 8" id="KW-0472">Membrane</keyword>
<dbReference type="NCBIfam" id="TIGR00912">
    <property type="entry name" value="2A0309"/>
    <property type="match status" value="1"/>
</dbReference>
<proteinExistence type="inferred from homology"/>
<evidence type="ECO:0000256" key="2">
    <source>
        <dbReference type="ARBA" id="ARBA00007998"/>
    </source>
</evidence>
<sequence length="360" mass="40557">MKFSRLQVSALIILFTGISNHVMILPHLLRVAKRDAWASVALAYVFLLIWGFLTIFIFKKMNGEGFLSWVQNRAGSIVGKGFMLFFAVYFLVSGSLSSYDFILMIKVYFLPNTPAWIVTLCFTSLCVWAAFKGFRVILYTSVILLPIVWSFGYFVAFSTMFKKDYSMLFPVFVNGFHPVLEGFVIVLGGSMDLFILFLVHDKFNKPFKYIHWVILMSVVLMLVAGPTTGSISSFGPHVAANFRFPALEQWRLVQLGRQVSHMDFLAVFQFLAGSFVKVSLSLFLLIELFNIKSLKLKRNLLIASGGIFSSISILPLSDLLLQKIVGSFYYPVMFICGLSLSAILLIVGFLPGRKKVNNNV</sequence>
<dbReference type="AlphaFoldDB" id="A0A846TQ88"/>
<dbReference type="PANTHER" id="PTHR34975">
    <property type="entry name" value="SPORE GERMINATION PROTEIN A2"/>
    <property type="match status" value="1"/>
</dbReference>
<reference evidence="9 10" key="1">
    <citation type="submission" date="2020-03" db="EMBL/GenBank/DDBJ databases">
        <authorList>
            <person name="Sun Q."/>
        </authorList>
    </citation>
    <scope>NUCLEOTIDE SEQUENCE [LARGE SCALE GENOMIC DNA]</scope>
    <source>
        <strain evidence="9 10">KACC 21451</strain>
    </source>
</reference>
<dbReference type="GO" id="GO:0016020">
    <property type="term" value="C:membrane"/>
    <property type="evidence" value="ECO:0007669"/>
    <property type="project" value="UniProtKB-SubCell"/>
</dbReference>
<feature type="transmembrane region" description="Helical" evidence="8">
    <location>
        <begin position="36"/>
        <end position="58"/>
    </location>
</feature>
<feature type="transmembrane region" description="Helical" evidence="8">
    <location>
        <begin position="298"/>
        <end position="316"/>
    </location>
</feature>
<evidence type="ECO:0000256" key="7">
    <source>
        <dbReference type="ARBA" id="ARBA00023136"/>
    </source>
</evidence>
<comment type="caution">
    <text evidence="9">The sequence shown here is derived from an EMBL/GenBank/DDBJ whole genome shotgun (WGS) entry which is preliminary data.</text>
</comment>
<dbReference type="Pfam" id="PF03845">
    <property type="entry name" value="Spore_permease"/>
    <property type="match status" value="1"/>
</dbReference>
<keyword evidence="3" id="KW-0813">Transport</keyword>
<gene>
    <name evidence="9" type="ORF">GWK17_00970</name>
</gene>
<evidence type="ECO:0000313" key="9">
    <source>
        <dbReference type="EMBL" id="NKE04056.1"/>
    </source>
</evidence>
<feature type="transmembrane region" description="Helical" evidence="8">
    <location>
        <begin position="115"/>
        <end position="131"/>
    </location>
</feature>
<keyword evidence="4" id="KW-0309">Germination</keyword>